<dbReference type="Gene3D" id="3.30.565.10">
    <property type="entry name" value="Histidine kinase-like ATPase, C-terminal domain"/>
    <property type="match status" value="1"/>
</dbReference>
<dbReference type="PANTHER" id="PTHR43711:SF1">
    <property type="entry name" value="HISTIDINE KINASE 1"/>
    <property type="match status" value="1"/>
</dbReference>
<sequence length="334" mass="37181">MNWTNLALLNAGLAVGMGLGLAIGRSHRSRPLQSNLTTPSPSASATPEVPSSELSSPEVQTLTQQLQRTQLAYEMAREMAQFKAGFLGRTSHELRSPINTVISLHQLILADLAEDPAEEREFVNQANHAAKKMLAVLDQLIKISKTMHGTETLNLRSLDWQDVLMELEQFVQLQARNRNIRLQIEYPDSEIFVWADADWLRQSLLNLVDLPIALMPEGTIRLTSAVNQETQQLHLYIEDQRPASFWHEPVDLLSQLQQQSTLLDSSLDSSSKTALLDNVPPDLPTPGLLLLTTQMLLEFMGGRLEVLSVPSSPTSDQPNALRLTRIRCTLLLAA</sequence>
<keyword evidence="5" id="KW-0902">Two-component regulatory system</keyword>
<dbReference type="PANTHER" id="PTHR43711">
    <property type="entry name" value="TWO-COMPONENT HISTIDINE KINASE"/>
    <property type="match status" value="1"/>
</dbReference>
<evidence type="ECO:0000256" key="6">
    <source>
        <dbReference type="SAM" id="MobiDB-lite"/>
    </source>
</evidence>
<keyword evidence="4 8" id="KW-0418">Kinase</keyword>
<dbReference type="Pfam" id="PF00512">
    <property type="entry name" value="HisKA"/>
    <property type="match status" value="1"/>
</dbReference>
<dbReference type="InterPro" id="IPR036097">
    <property type="entry name" value="HisK_dim/P_sf"/>
</dbReference>
<dbReference type="GO" id="GO:0000155">
    <property type="term" value="F:phosphorelay sensor kinase activity"/>
    <property type="evidence" value="ECO:0007669"/>
    <property type="project" value="InterPro"/>
</dbReference>
<evidence type="ECO:0000256" key="2">
    <source>
        <dbReference type="ARBA" id="ARBA00012438"/>
    </source>
</evidence>
<proteinExistence type="predicted"/>
<feature type="compositionally biased region" description="Low complexity" evidence="6">
    <location>
        <begin position="47"/>
        <end position="58"/>
    </location>
</feature>
<keyword evidence="9" id="KW-1185">Reference proteome</keyword>
<evidence type="ECO:0000256" key="1">
    <source>
        <dbReference type="ARBA" id="ARBA00000085"/>
    </source>
</evidence>
<dbReference type="InterPro" id="IPR005467">
    <property type="entry name" value="His_kinase_dom"/>
</dbReference>
<comment type="catalytic activity">
    <reaction evidence="1">
        <text>ATP + protein L-histidine = ADP + protein N-phospho-L-histidine.</text>
        <dbReference type="EC" id="2.7.13.3"/>
    </reaction>
</comment>
<feature type="region of interest" description="Disordered" evidence="6">
    <location>
        <begin position="30"/>
        <end position="58"/>
    </location>
</feature>
<feature type="compositionally biased region" description="Polar residues" evidence="6">
    <location>
        <begin position="31"/>
        <end position="45"/>
    </location>
</feature>
<evidence type="ECO:0000256" key="3">
    <source>
        <dbReference type="ARBA" id="ARBA00022679"/>
    </source>
</evidence>
<dbReference type="SMART" id="SM00388">
    <property type="entry name" value="HisKA"/>
    <property type="match status" value="1"/>
</dbReference>
<feature type="domain" description="Histidine kinase" evidence="7">
    <location>
        <begin position="89"/>
        <end position="308"/>
    </location>
</feature>
<evidence type="ECO:0000256" key="5">
    <source>
        <dbReference type="ARBA" id="ARBA00023012"/>
    </source>
</evidence>
<dbReference type="Gene3D" id="1.10.287.130">
    <property type="match status" value="1"/>
</dbReference>
<dbReference type="SUPFAM" id="SSF47384">
    <property type="entry name" value="Homodimeric domain of signal transducing histidine kinase"/>
    <property type="match status" value="1"/>
</dbReference>
<evidence type="ECO:0000256" key="4">
    <source>
        <dbReference type="ARBA" id="ARBA00022777"/>
    </source>
</evidence>
<organism evidence="8 9">
    <name type="scientific">Thermocoleostomius sinensis A174</name>
    <dbReference type="NCBI Taxonomy" id="2016057"/>
    <lineage>
        <taxon>Bacteria</taxon>
        <taxon>Bacillati</taxon>
        <taxon>Cyanobacteriota</taxon>
        <taxon>Cyanophyceae</taxon>
        <taxon>Oculatellales</taxon>
        <taxon>Oculatellaceae</taxon>
        <taxon>Thermocoleostomius</taxon>
    </lineage>
</organism>
<name>A0A9E8ZH41_9CYAN</name>
<dbReference type="EMBL" id="CP113797">
    <property type="protein sequence ID" value="WAL61662.1"/>
    <property type="molecule type" value="Genomic_DNA"/>
</dbReference>
<keyword evidence="3" id="KW-0808">Transferase</keyword>
<dbReference type="RefSeq" id="WP_268611682.1">
    <property type="nucleotide sequence ID" value="NZ_CP113797.1"/>
</dbReference>
<evidence type="ECO:0000313" key="9">
    <source>
        <dbReference type="Proteomes" id="UP001163152"/>
    </source>
</evidence>
<dbReference type="Proteomes" id="UP001163152">
    <property type="component" value="Chromosome"/>
</dbReference>
<protein>
    <recommendedName>
        <fullName evidence="2">histidine kinase</fullName>
        <ecNumber evidence="2">2.7.13.3</ecNumber>
    </recommendedName>
</protein>
<dbReference type="EC" id="2.7.13.3" evidence="2"/>
<dbReference type="InterPro" id="IPR036890">
    <property type="entry name" value="HATPase_C_sf"/>
</dbReference>
<dbReference type="AlphaFoldDB" id="A0A9E8ZH41"/>
<evidence type="ECO:0000259" key="7">
    <source>
        <dbReference type="PROSITE" id="PS50109"/>
    </source>
</evidence>
<dbReference type="SUPFAM" id="SSF55874">
    <property type="entry name" value="ATPase domain of HSP90 chaperone/DNA topoisomerase II/histidine kinase"/>
    <property type="match status" value="1"/>
</dbReference>
<reference evidence="8" key="1">
    <citation type="submission" date="2022-12" db="EMBL/GenBank/DDBJ databases">
        <title>Polyphasic identification of a Novel Hot-Spring Cyanobacterium Ocullathermofonsia sinensis gen nov. sp. nov. and Genomic Insights on its Adaptations to the Thermal Habitat.</title>
        <authorList>
            <person name="Daroch M."/>
            <person name="Tang J."/>
            <person name="Jiang Y."/>
        </authorList>
    </citation>
    <scope>NUCLEOTIDE SEQUENCE</scope>
    <source>
        <strain evidence="8">PKUAC-SCTA174</strain>
    </source>
</reference>
<evidence type="ECO:0000313" key="8">
    <source>
        <dbReference type="EMBL" id="WAL61662.1"/>
    </source>
</evidence>
<dbReference type="KEGG" id="tsin:OXH18_06680"/>
<dbReference type="PROSITE" id="PS50109">
    <property type="entry name" value="HIS_KIN"/>
    <property type="match status" value="1"/>
</dbReference>
<dbReference type="InterPro" id="IPR050736">
    <property type="entry name" value="Sensor_HK_Regulatory"/>
</dbReference>
<dbReference type="CDD" id="cd00082">
    <property type="entry name" value="HisKA"/>
    <property type="match status" value="1"/>
</dbReference>
<accession>A0A9E8ZH41</accession>
<dbReference type="InterPro" id="IPR003661">
    <property type="entry name" value="HisK_dim/P_dom"/>
</dbReference>
<gene>
    <name evidence="8" type="ORF">OXH18_06680</name>
</gene>